<dbReference type="RefSeq" id="WP_188550286.1">
    <property type="nucleotide sequence ID" value="NZ_BMFY01000005.1"/>
</dbReference>
<evidence type="ECO:0000259" key="13">
    <source>
        <dbReference type="Pfam" id="PF01048"/>
    </source>
</evidence>
<accession>A0A8J2TXI9</accession>
<gene>
    <name evidence="14" type="ORF">GCM10011333_14750</name>
</gene>
<keyword evidence="7 11" id="KW-0328">Glycosyltransferase</keyword>
<evidence type="ECO:0000256" key="1">
    <source>
        <dbReference type="ARBA" id="ARBA00002678"/>
    </source>
</evidence>
<dbReference type="SUPFAM" id="SSF53167">
    <property type="entry name" value="Purine and uridine phosphorylases"/>
    <property type="match status" value="1"/>
</dbReference>
<dbReference type="GO" id="GO:0009116">
    <property type="term" value="P:nucleoside metabolic process"/>
    <property type="evidence" value="ECO:0007669"/>
    <property type="project" value="UniProtKB-UniRule"/>
</dbReference>
<dbReference type="PANTHER" id="PTHR11904:SF9">
    <property type="entry name" value="PURINE NUCLEOSIDE PHOSPHORYLASE-RELATED"/>
    <property type="match status" value="1"/>
</dbReference>
<protein>
    <recommendedName>
        <fullName evidence="6 11">Purine nucleoside phosphorylase</fullName>
        <ecNumber evidence="5 11">2.4.2.1</ecNumber>
    </recommendedName>
    <alternativeName>
        <fullName evidence="9 11">Inosine-guanosine phosphorylase</fullName>
    </alternativeName>
</protein>
<evidence type="ECO:0000256" key="9">
    <source>
        <dbReference type="ARBA" id="ARBA00031036"/>
    </source>
</evidence>
<comment type="pathway">
    <text evidence="2 11">Purine metabolism; purine nucleoside salvage.</text>
</comment>
<name>A0A8J2TXI9_9MICO</name>
<evidence type="ECO:0000256" key="10">
    <source>
        <dbReference type="ARBA" id="ARBA00048556"/>
    </source>
</evidence>
<evidence type="ECO:0000256" key="5">
    <source>
        <dbReference type="ARBA" id="ARBA00011886"/>
    </source>
</evidence>
<dbReference type="InterPro" id="IPR000845">
    <property type="entry name" value="Nucleoside_phosphorylase_d"/>
</dbReference>
<dbReference type="Gene3D" id="3.40.50.1580">
    <property type="entry name" value="Nucleoside phosphorylase domain"/>
    <property type="match status" value="1"/>
</dbReference>
<dbReference type="NCBIfam" id="TIGR01698">
    <property type="entry name" value="PUNP"/>
    <property type="match status" value="1"/>
</dbReference>
<evidence type="ECO:0000256" key="4">
    <source>
        <dbReference type="ARBA" id="ARBA00011233"/>
    </source>
</evidence>
<evidence type="ECO:0000256" key="8">
    <source>
        <dbReference type="ARBA" id="ARBA00022679"/>
    </source>
</evidence>
<comment type="subunit">
    <text evidence="4">Homotrimer.</text>
</comment>
<dbReference type="NCBIfam" id="TIGR01697">
    <property type="entry name" value="PNPH-PUNA-XAPA"/>
    <property type="match status" value="1"/>
</dbReference>
<evidence type="ECO:0000256" key="2">
    <source>
        <dbReference type="ARBA" id="ARBA00005058"/>
    </source>
</evidence>
<comment type="caution">
    <text evidence="14">The sequence shown here is derived from an EMBL/GenBank/DDBJ whole genome shotgun (WGS) entry which is preliminary data.</text>
</comment>
<reference evidence="14" key="2">
    <citation type="submission" date="2020-09" db="EMBL/GenBank/DDBJ databases">
        <authorList>
            <person name="Sun Q."/>
            <person name="Zhou Y."/>
        </authorList>
    </citation>
    <scope>NUCLEOTIDE SEQUENCE</scope>
    <source>
        <strain evidence="14">CGMCC 1.12785</strain>
    </source>
</reference>
<feature type="binding site" evidence="12">
    <location>
        <position position="69"/>
    </location>
    <ligand>
        <name>phosphate</name>
        <dbReference type="ChEBI" id="CHEBI:43474"/>
    </ligand>
</feature>
<dbReference type="GO" id="GO:0005737">
    <property type="term" value="C:cytoplasm"/>
    <property type="evidence" value="ECO:0007669"/>
    <property type="project" value="TreeGrafter"/>
</dbReference>
<organism evidence="14 15">
    <name type="scientific">Sediminivirga luteola</name>
    <dbReference type="NCBI Taxonomy" id="1774748"/>
    <lineage>
        <taxon>Bacteria</taxon>
        <taxon>Bacillati</taxon>
        <taxon>Actinomycetota</taxon>
        <taxon>Actinomycetes</taxon>
        <taxon>Micrococcales</taxon>
        <taxon>Brevibacteriaceae</taxon>
        <taxon>Sediminivirga</taxon>
    </lineage>
</organism>
<feature type="binding site" evidence="12">
    <location>
        <position position="192"/>
    </location>
    <ligand>
        <name>a purine D-ribonucleoside</name>
        <dbReference type="ChEBI" id="CHEBI:142355"/>
    </ligand>
</feature>
<dbReference type="EMBL" id="BMFY01000005">
    <property type="protein sequence ID" value="GGA12899.1"/>
    <property type="molecule type" value="Genomic_DNA"/>
</dbReference>
<evidence type="ECO:0000256" key="12">
    <source>
        <dbReference type="PIRSR" id="PIRSR000477-2"/>
    </source>
</evidence>
<evidence type="ECO:0000256" key="7">
    <source>
        <dbReference type="ARBA" id="ARBA00022676"/>
    </source>
</evidence>
<feature type="domain" description="Nucleoside phosphorylase" evidence="13">
    <location>
        <begin position="31"/>
        <end position="269"/>
    </location>
</feature>
<dbReference type="Pfam" id="PF01048">
    <property type="entry name" value="PNP_UDP_1"/>
    <property type="match status" value="1"/>
</dbReference>
<dbReference type="PANTHER" id="PTHR11904">
    <property type="entry name" value="METHYLTHIOADENOSINE/PURINE NUCLEOSIDE PHOSPHORYLASE"/>
    <property type="match status" value="1"/>
</dbReference>
<evidence type="ECO:0000256" key="11">
    <source>
        <dbReference type="PIRNR" id="PIRNR000477"/>
    </source>
</evidence>
<dbReference type="NCBIfam" id="NF006054">
    <property type="entry name" value="PRK08202.1"/>
    <property type="match status" value="1"/>
</dbReference>
<comment type="catalytic activity">
    <reaction evidence="10">
        <text>a purine 2'-deoxy-D-ribonucleoside + phosphate = a purine nucleobase + 2-deoxy-alpha-D-ribose 1-phosphate</text>
        <dbReference type="Rhea" id="RHEA:36431"/>
        <dbReference type="ChEBI" id="CHEBI:26386"/>
        <dbReference type="ChEBI" id="CHEBI:43474"/>
        <dbReference type="ChEBI" id="CHEBI:57259"/>
        <dbReference type="ChEBI" id="CHEBI:142361"/>
        <dbReference type="EC" id="2.4.2.1"/>
    </reaction>
</comment>
<evidence type="ECO:0000256" key="6">
    <source>
        <dbReference type="ARBA" id="ARBA00013834"/>
    </source>
</evidence>
<keyword evidence="8 11" id="KW-0808">Transferase</keyword>
<feature type="binding site" evidence="12">
    <location>
        <position position="234"/>
    </location>
    <ligand>
        <name>a purine D-ribonucleoside</name>
        <dbReference type="ChEBI" id="CHEBI:142355"/>
    </ligand>
</feature>
<dbReference type="GO" id="GO:0004731">
    <property type="term" value="F:purine-nucleoside phosphorylase activity"/>
    <property type="evidence" value="ECO:0007669"/>
    <property type="project" value="UniProtKB-UniRule"/>
</dbReference>
<comment type="function">
    <text evidence="1">The purine nucleoside phosphorylases catalyze the phosphorolytic breakdown of the N-glycosidic bond in the beta-(deoxy)ribonucleoside molecules, with the formation of the corresponding free purine bases and pentose-1-phosphate. Cleaves guanosine, inosine, 2'-deoxyguanosine and 2'-deoxyinosine.</text>
</comment>
<sequence>MTTHTFPDPERTAAEAAAVIREATGIDAHRFALVLGSGWGQAAELLGPVNAELPATEVPGFQPSGVPGHKGTVKSIRIEGTDDHALVIGARTHYYEGRGVRAVAHGVRTAAAAGASIAVLTNGCGGLRREWRPGTPVLISDHINLTADSPLEGPTFVDLTDLYSSRLRTLARAVDPSLDEGVYVQFRGPHYETPAEVRMAGVLGGDLVGMSTALEAIAARHAGLEVLGISLVTNLAAGVSDEPLSHEEVIEAGRAAGPRISTLLADVVRRIAAQGPAQPEPQTPGGEQ</sequence>
<keyword evidence="15" id="KW-1185">Reference proteome</keyword>
<dbReference type="InterPro" id="IPR011268">
    <property type="entry name" value="Purine_phosphorylase"/>
</dbReference>
<dbReference type="CDD" id="cd09009">
    <property type="entry name" value="PNP-EcPNPII_like"/>
    <property type="match status" value="1"/>
</dbReference>
<evidence type="ECO:0000313" key="14">
    <source>
        <dbReference type="EMBL" id="GGA12899.1"/>
    </source>
</evidence>
<dbReference type="AlphaFoldDB" id="A0A8J2TXI9"/>
<dbReference type="PIRSF" id="PIRSF000477">
    <property type="entry name" value="PurNPase"/>
    <property type="match status" value="1"/>
</dbReference>
<dbReference type="EC" id="2.4.2.1" evidence="5 11"/>
<evidence type="ECO:0000256" key="3">
    <source>
        <dbReference type="ARBA" id="ARBA00006751"/>
    </source>
</evidence>
<dbReference type="UniPathway" id="UPA00606"/>
<feature type="binding site" evidence="12">
    <location>
        <position position="37"/>
    </location>
    <ligand>
        <name>phosphate</name>
        <dbReference type="ChEBI" id="CHEBI:43474"/>
    </ligand>
</feature>
<comment type="similarity">
    <text evidence="3 11">Belongs to the PNP/MTAP phosphorylase family.</text>
</comment>
<reference evidence="14" key="1">
    <citation type="journal article" date="2014" name="Int. J. Syst. Evol. Microbiol.">
        <title>Complete genome sequence of Corynebacterium casei LMG S-19264T (=DSM 44701T), isolated from a smear-ripened cheese.</title>
        <authorList>
            <consortium name="US DOE Joint Genome Institute (JGI-PGF)"/>
            <person name="Walter F."/>
            <person name="Albersmeier A."/>
            <person name="Kalinowski J."/>
            <person name="Ruckert C."/>
        </authorList>
    </citation>
    <scope>NUCLEOTIDE SEQUENCE</scope>
    <source>
        <strain evidence="14">CGMCC 1.12785</strain>
    </source>
</reference>
<feature type="binding site" evidence="12">
    <location>
        <position position="211"/>
    </location>
    <ligand>
        <name>phosphate</name>
        <dbReference type="ChEBI" id="CHEBI:43474"/>
    </ligand>
</feature>
<feature type="binding site" evidence="12">
    <location>
        <position position="123"/>
    </location>
    <ligand>
        <name>phosphate</name>
        <dbReference type="ChEBI" id="CHEBI:43474"/>
    </ligand>
</feature>
<dbReference type="InterPro" id="IPR011269">
    <property type="entry name" value="PUNP"/>
</dbReference>
<dbReference type="InterPro" id="IPR035994">
    <property type="entry name" value="Nucleoside_phosphorylase_sf"/>
</dbReference>
<feature type="binding site" evidence="12">
    <location>
        <begin position="91"/>
        <end position="93"/>
    </location>
    <ligand>
        <name>phosphate</name>
        <dbReference type="ChEBI" id="CHEBI:43474"/>
    </ligand>
</feature>
<proteinExistence type="inferred from homology"/>
<dbReference type="Proteomes" id="UP000616114">
    <property type="component" value="Unassembled WGS sequence"/>
</dbReference>
<evidence type="ECO:0000313" key="15">
    <source>
        <dbReference type="Proteomes" id="UP000616114"/>
    </source>
</evidence>